<dbReference type="InterPro" id="IPR013877">
    <property type="entry name" value="YAP-bd/ALF4/Glomulin"/>
</dbReference>
<gene>
    <name evidence="1" type="ORF">OCU04_003095</name>
</gene>
<dbReference type="EMBL" id="JAPEIS010000002">
    <property type="protein sequence ID" value="KAJ8069441.1"/>
    <property type="molecule type" value="Genomic_DNA"/>
</dbReference>
<accession>A0A9X0AUZ2</accession>
<keyword evidence="2" id="KW-1185">Reference proteome</keyword>
<dbReference type="PANTHER" id="PTHR28020:SF1">
    <property type="entry name" value="YAP1-BINDING PROTEIN 1-RELATED"/>
    <property type="match status" value="1"/>
</dbReference>
<dbReference type="GO" id="GO:0005737">
    <property type="term" value="C:cytoplasm"/>
    <property type="evidence" value="ECO:0007669"/>
    <property type="project" value="TreeGrafter"/>
</dbReference>
<dbReference type="PANTHER" id="PTHR28020">
    <property type="entry name" value="YAP1-BINDING PROTEIN 1-RELATED"/>
    <property type="match status" value="1"/>
</dbReference>
<protein>
    <recommendedName>
        <fullName evidence="3">DUF1760-domain-containing protein</fullName>
    </recommendedName>
</protein>
<dbReference type="OrthoDB" id="5396786at2759"/>
<dbReference type="AlphaFoldDB" id="A0A9X0AUZ2"/>
<dbReference type="GO" id="GO:0034599">
    <property type="term" value="P:cellular response to oxidative stress"/>
    <property type="evidence" value="ECO:0007669"/>
    <property type="project" value="InterPro"/>
</dbReference>
<sequence length="617" mass="68394">METAKDPVVDIVTLAPPNGDYPMYLEFINKVLIEEHPSPELRAELLRILDDLLQNKGLANLMGWDLMPTLLNVPGSEACLITIARLANPREAIISVMAELRKLDLYGIEDDWHGEEAGLEQQKKSPEPNDLDRFCFVLSLLSIIHPRIKTKHPSRFLATTVFAIMQAFHPSHRAVMAIGKFAQMVSGKKRPTLPGRKSSLSIASVMRPEIESNLPPAPDPEAQEEDIDESEIQKKLLQGLVTHMLEMYINVYPLEWAGRLQESFDPKRVVAGRTSLAEAFQTTPELQTRETVAGQLVSLSRDLGLANYDLLFDTIHSKEPIAHAPNPEDNLPDSPDDVPLSPAGCLFLLTSLIFSSVMFKTKTPEPVMSIFPDHAKLVARFFESADGSSIAIVDAVVAIGLWLEHSNKFVSGEFKDNDYMAHLRALSLWSATNPSPGLRYCTHQLTSAILHAHPVDAMRLTFISKTLQGSSDEISAIALKASAITWLKEELITAHERKSQNLFSASSALLETKSQIFPNLSSLVDDSDEELTNDLLASFAVHMAALNFLFFITAEQYANIIPPGMMTQVESEYLAPLKTAQERVLKSSGSEDTEAPHMELDLLGEQISMCLSKLHEK</sequence>
<dbReference type="Proteomes" id="UP001152300">
    <property type="component" value="Unassembled WGS sequence"/>
</dbReference>
<name>A0A9X0AUZ2_9HELO</name>
<comment type="caution">
    <text evidence="1">The sequence shown here is derived from an EMBL/GenBank/DDBJ whole genome shotgun (WGS) entry which is preliminary data.</text>
</comment>
<organism evidence="1 2">
    <name type="scientific">Sclerotinia nivalis</name>
    <dbReference type="NCBI Taxonomy" id="352851"/>
    <lineage>
        <taxon>Eukaryota</taxon>
        <taxon>Fungi</taxon>
        <taxon>Dikarya</taxon>
        <taxon>Ascomycota</taxon>
        <taxon>Pezizomycotina</taxon>
        <taxon>Leotiomycetes</taxon>
        <taxon>Helotiales</taxon>
        <taxon>Sclerotiniaceae</taxon>
        <taxon>Sclerotinia</taxon>
    </lineage>
</organism>
<dbReference type="InterPro" id="IPR040347">
    <property type="entry name" value="YBP1/2"/>
</dbReference>
<evidence type="ECO:0000313" key="2">
    <source>
        <dbReference type="Proteomes" id="UP001152300"/>
    </source>
</evidence>
<dbReference type="Pfam" id="PF08568">
    <property type="entry name" value="Kinetochor_Ybp2"/>
    <property type="match status" value="1"/>
</dbReference>
<reference evidence="1" key="1">
    <citation type="submission" date="2022-11" db="EMBL/GenBank/DDBJ databases">
        <title>Genome Resource of Sclerotinia nivalis Strain SnTB1, a Plant Pathogen Isolated from American Ginseng.</title>
        <authorList>
            <person name="Fan S."/>
        </authorList>
    </citation>
    <scope>NUCLEOTIDE SEQUENCE</scope>
    <source>
        <strain evidence="1">SnTB1</strain>
    </source>
</reference>
<evidence type="ECO:0000313" key="1">
    <source>
        <dbReference type="EMBL" id="KAJ8069441.1"/>
    </source>
</evidence>
<evidence type="ECO:0008006" key="3">
    <source>
        <dbReference type="Google" id="ProtNLM"/>
    </source>
</evidence>
<proteinExistence type="predicted"/>